<gene>
    <name evidence="1" type="ORF">KQI88_11065</name>
</gene>
<dbReference type="Proteomes" id="UP000779508">
    <property type="component" value="Unassembled WGS sequence"/>
</dbReference>
<reference evidence="1 2" key="1">
    <citation type="submission" date="2021-06" db="EMBL/GenBank/DDBJ databases">
        <authorList>
            <person name="Sun Q."/>
            <person name="Li D."/>
        </authorList>
    </citation>
    <scope>NUCLEOTIDE SEQUENCE [LARGE SCALE GENOMIC DNA]</scope>
    <source>
        <strain evidence="1 2">MSJ-5</strain>
    </source>
</reference>
<organism evidence="1 2">
    <name type="scientific">Alkaliphilus flagellatus</name>
    <dbReference type="NCBI Taxonomy" id="2841507"/>
    <lineage>
        <taxon>Bacteria</taxon>
        <taxon>Bacillati</taxon>
        <taxon>Bacillota</taxon>
        <taxon>Clostridia</taxon>
        <taxon>Peptostreptococcales</taxon>
        <taxon>Natronincolaceae</taxon>
        <taxon>Alkaliphilus</taxon>
    </lineage>
</organism>
<keyword evidence="2" id="KW-1185">Reference proteome</keyword>
<name>A0ABS6G385_9FIRM</name>
<accession>A0ABS6G385</accession>
<sequence>MKSLSLVNQIDNKIIKMNNTTVFIATTGVVRPKLNNMLAKRKWIIFDNK</sequence>
<protein>
    <submittedName>
        <fullName evidence="1">Uncharacterized protein</fullName>
    </submittedName>
</protein>
<proteinExistence type="predicted"/>
<evidence type="ECO:0000313" key="2">
    <source>
        <dbReference type="Proteomes" id="UP000779508"/>
    </source>
</evidence>
<evidence type="ECO:0000313" key="1">
    <source>
        <dbReference type="EMBL" id="MBU5676956.1"/>
    </source>
</evidence>
<dbReference type="EMBL" id="JAHLQK010000004">
    <property type="protein sequence ID" value="MBU5676956.1"/>
    <property type="molecule type" value="Genomic_DNA"/>
</dbReference>
<dbReference type="RefSeq" id="WP_216417323.1">
    <property type="nucleotide sequence ID" value="NZ_JAHLQK010000004.1"/>
</dbReference>
<comment type="caution">
    <text evidence="1">The sequence shown here is derived from an EMBL/GenBank/DDBJ whole genome shotgun (WGS) entry which is preliminary data.</text>
</comment>